<protein>
    <submittedName>
        <fullName evidence="2">Uncharacterized protein</fullName>
    </submittedName>
</protein>
<name>A0A9X3EDI9_9GAMM</name>
<reference evidence="2" key="1">
    <citation type="submission" date="2022-11" db="EMBL/GenBank/DDBJ databases">
        <title>Parathalassolutuus dongxingensis gen. nov., sp. nov., a novel member of family Oceanospirillaceae isolated from a coastal shrimp pond in Guangxi, China.</title>
        <authorList>
            <person name="Chen H."/>
        </authorList>
    </citation>
    <scope>NUCLEOTIDE SEQUENCE</scope>
    <source>
        <strain evidence="2">G-43</strain>
    </source>
</reference>
<evidence type="ECO:0000256" key="1">
    <source>
        <dbReference type="SAM" id="SignalP"/>
    </source>
</evidence>
<organism evidence="2 3">
    <name type="scientific">Parathalassolituus penaei</name>
    <dbReference type="NCBI Taxonomy" id="2997323"/>
    <lineage>
        <taxon>Bacteria</taxon>
        <taxon>Pseudomonadati</taxon>
        <taxon>Pseudomonadota</taxon>
        <taxon>Gammaproteobacteria</taxon>
        <taxon>Oceanospirillales</taxon>
        <taxon>Oceanospirillaceae</taxon>
        <taxon>Parathalassolituus</taxon>
    </lineage>
</organism>
<dbReference type="Proteomes" id="UP001150830">
    <property type="component" value="Unassembled WGS sequence"/>
</dbReference>
<dbReference type="RefSeq" id="WP_283173827.1">
    <property type="nucleotide sequence ID" value="NZ_JAPNOA010000028.1"/>
</dbReference>
<keyword evidence="1" id="KW-0732">Signal</keyword>
<gene>
    <name evidence="2" type="ORF">OUO13_10475</name>
</gene>
<dbReference type="EMBL" id="JAPNOA010000028">
    <property type="protein sequence ID" value="MCY0965613.1"/>
    <property type="molecule type" value="Genomic_DNA"/>
</dbReference>
<comment type="caution">
    <text evidence="2">The sequence shown here is derived from an EMBL/GenBank/DDBJ whole genome shotgun (WGS) entry which is preliminary data.</text>
</comment>
<accession>A0A9X3EDI9</accession>
<feature type="chain" id="PRO_5040903737" evidence="1">
    <location>
        <begin position="20"/>
        <end position="101"/>
    </location>
</feature>
<sequence length="101" mass="11155">MRSFLIVASSLLLAAPAMSADTVKLEGISVMGGSEDTSIMTITSWKSTPDIEIPFEPIEGYQKDFSDATPLHPRKFQLESDYAQRFQRGIGNLTQETKGTR</sequence>
<feature type="signal peptide" evidence="1">
    <location>
        <begin position="1"/>
        <end position="19"/>
    </location>
</feature>
<evidence type="ECO:0000313" key="3">
    <source>
        <dbReference type="Proteomes" id="UP001150830"/>
    </source>
</evidence>
<proteinExistence type="predicted"/>
<dbReference type="AlphaFoldDB" id="A0A9X3EDI9"/>
<keyword evidence="3" id="KW-1185">Reference proteome</keyword>
<evidence type="ECO:0000313" key="2">
    <source>
        <dbReference type="EMBL" id="MCY0965613.1"/>
    </source>
</evidence>